<sequence>MSTGSQRRYRPHNINPYSANPVPGTSAFTFTDDGASSSTVSHWQLAPPVDTFVHQQQPKIVFRAPITSVVVPRARTSSEPSIRRRQPQPGQHDASSSHRESSTPGPPPPGPSALSDPATRAAVDHPSHNLALPSASSGLPTNDVPPFVHNSSPADSEHSRVSKKLTPIDEVLTFLRDKRISPMDILLKIIDPAETSYSQYRTNFYRNDGFKLSQFLGLVMDDASGNKQLLQFMKPYVESMACEIVAEQMNNRKEASLLTGIKVVDPDFIESWSMDEDEDTTPFLTTMLLAASQTPRAKKENKIKAPESMCRVVTRQLLYQYSNRCLGFQAVLGLFLWSTGSARQTIDALFRCALSVSYDSVLNSIKSLASHCVEQAVQVANEPHAFCYDNVNISTSIFVEQRGAAGPAKVTSGSFGILYRLRNARAEDMLIAPIMQRFKASKGLEFRRDILPSREHLVSFNDQLIVTIIKRMFALVPAFESLAKDAELQYTARRAIPVGYRTQGFPPRASTIEQATTRGNVLFHDDIYLNQLKRTAESLSRYAIPSFNDQLTNARIRSAQIERAKDTNAWNRREIFQLGFGLFHLCLNLVWAILHIHRGKVNQVGSLSYFFSVMEKVRLGNEQPDYHSLLAALEQILDGLILNAWMRECNSTSLDAFAKSKPTHEQLRDIASRILLDYATPVPPTHTKFEPKRKKPADSESSDSESSTPTDVEEEADPTEMEQPTDDIVHQNTRILTRDLLIVSALVRAISDGDIGRVEVMLPHLAMMFRGSGCNKYCAEILHFIHNLKHVWTPEFAGIMLDNMIVCISGLGPGHCMAIDLNIEHLIGSLKNLLRAKGMDTTWDRLGDISAAIVPLQRVRKKVTTTLGGSHQGSSHTAPDTTQLAWRVQRKVADEDLQSFQPLRSTAAPPILRTDILARGEKLLKSSTLKTFNKKIAAMIAGKLIEEDVDETPAPDYSDSTELDKE</sequence>
<name>A0AAD7AYG1_9AGAR</name>
<evidence type="ECO:0000313" key="3">
    <source>
        <dbReference type="EMBL" id="KAJ7603811.1"/>
    </source>
</evidence>
<keyword evidence="4" id="KW-1185">Reference proteome</keyword>
<dbReference type="InterPro" id="IPR046496">
    <property type="entry name" value="DUF6589"/>
</dbReference>
<accession>A0AAD7AYG1</accession>
<dbReference type="EMBL" id="JARKIF010000124">
    <property type="protein sequence ID" value="KAJ7603811.1"/>
    <property type="molecule type" value="Genomic_DNA"/>
</dbReference>
<feature type="compositionally biased region" description="Polar residues" evidence="1">
    <location>
        <begin position="26"/>
        <end position="40"/>
    </location>
</feature>
<gene>
    <name evidence="3" type="ORF">FB45DRAFT_851675</name>
</gene>
<reference evidence="3" key="1">
    <citation type="submission" date="2023-03" db="EMBL/GenBank/DDBJ databases">
        <title>Massive genome expansion in bonnet fungi (Mycena s.s.) driven by repeated elements and novel gene families across ecological guilds.</title>
        <authorList>
            <consortium name="Lawrence Berkeley National Laboratory"/>
            <person name="Harder C.B."/>
            <person name="Miyauchi S."/>
            <person name="Viragh M."/>
            <person name="Kuo A."/>
            <person name="Thoen E."/>
            <person name="Andreopoulos B."/>
            <person name="Lu D."/>
            <person name="Skrede I."/>
            <person name="Drula E."/>
            <person name="Henrissat B."/>
            <person name="Morin E."/>
            <person name="Kohler A."/>
            <person name="Barry K."/>
            <person name="LaButti K."/>
            <person name="Morin E."/>
            <person name="Salamov A."/>
            <person name="Lipzen A."/>
            <person name="Mereny Z."/>
            <person name="Hegedus B."/>
            <person name="Baldrian P."/>
            <person name="Stursova M."/>
            <person name="Weitz H."/>
            <person name="Taylor A."/>
            <person name="Grigoriev I.V."/>
            <person name="Nagy L.G."/>
            <person name="Martin F."/>
            <person name="Kauserud H."/>
        </authorList>
    </citation>
    <scope>NUCLEOTIDE SEQUENCE</scope>
    <source>
        <strain evidence="3">9284</strain>
    </source>
</reference>
<feature type="domain" description="DUF6589" evidence="2">
    <location>
        <begin position="442"/>
        <end position="876"/>
    </location>
</feature>
<feature type="compositionally biased region" description="Acidic residues" evidence="1">
    <location>
        <begin position="711"/>
        <end position="725"/>
    </location>
</feature>
<feature type="region of interest" description="Disordered" evidence="1">
    <location>
        <begin position="72"/>
        <end position="162"/>
    </location>
</feature>
<organism evidence="3 4">
    <name type="scientific">Roridomyces roridus</name>
    <dbReference type="NCBI Taxonomy" id="1738132"/>
    <lineage>
        <taxon>Eukaryota</taxon>
        <taxon>Fungi</taxon>
        <taxon>Dikarya</taxon>
        <taxon>Basidiomycota</taxon>
        <taxon>Agaricomycotina</taxon>
        <taxon>Agaricomycetes</taxon>
        <taxon>Agaricomycetidae</taxon>
        <taxon>Agaricales</taxon>
        <taxon>Marasmiineae</taxon>
        <taxon>Mycenaceae</taxon>
        <taxon>Roridomyces</taxon>
    </lineage>
</organism>
<dbReference type="Proteomes" id="UP001221142">
    <property type="component" value="Unassembled WGS sequence"/>
</dbReference>
<evidence type="ECO:0000259" key="2">
    <source>
        <dbReference type="Pfam" id="PF20231"/>
    </source>
</evidence>
<dbReference type="AlphaFoldDB" id="A0AAD7AYG1"/>
<protein>
    <recommendedName>
        <fullName evidence="2">DUF6589 domain-containing protein</fullName>
    </recommendedName>
</protein>
<comment type="caution">
    <text evidence="3">The sequence shown here is derived from an EMBL/GenBank/DDBJ whole genome shotgun (WGS) entry which is preliminary data.</text>
</comment>
<proteinExistence type="predicted"/>
<feature type="region of interest" description="Disordered" evidence="1">
    <location>
        <begin position="1"/>
        <end position="40"/>
    </location>
</feature>
<feature type="region of interest" description="Disordered" evidence="1">
    <location>
        <begin position="681"/>
        <end position="728"/>
    </location>
</feature>
<evidence type="ECO:0000256" key="1">
    <source>
        <dbReference type="SAM" id="MobiDB-lite"/>
    </source>
</evidence>
<dbReference type="Pfam" id="PF20231">
    <property type="entry name" value="DUF6589"/>
    <property type="match status" value="1"/>
</dbReference>
<evidence type="ECO:0000313" key="4">
    <source>
        <dbReference type="Proteomes" id="UP001221142"/>
    </source>
</evidence>